<comment type="caution">
    <text evidence="18">The sequence shown here is derived from an EMBL/GenBank/DDBJ whole genome shotgun (WGS) entry which is preliminary data.</text>
</comment>
<dbReference type="GO" id="GO:0030247">
    <property type="term" value="F:polysaccharide binding"/>
    <property type="evidence" value="ECO:0007669"/>
    <property type="project" value="InterPro"/>
</dbReference>
<reference evidence="18" key="1">
    <citation type="submission" date="2019-09" db="EMBL/GenBank/DDBJ databases">
        <title>Draft genome information of white flower Hibiscus syriacus.</title>
        <authorList>
            <person name="Kim Y.-M."/>
        </authorList>
    </citation>
    <scope>NUCLEOTIDE SEQUENCE [LARGE SCALE GENOMIC DNA]</scope>
    <source>
        <strain evidence="18">YM2019G1</strain>
    </source>
</reference>
<dbReference type="PANTHER" id="PTHR46279">
    <property type="entry name" value="RING/U-BOX SUPERFAMILY PROTEIN"/>
    <property type="match status" value="1"/>
</dbReference>
<evidence type="ECO:0000256" key="10">
    <source>
        <dbReference type="ARBA" id="ARBA00022786"/>
    </source>
</evidence>
<feature type="signal peptide" evidence="16">
    <location>
        <begin position="1"/>
        <end position="22"/>
    </location>
</feature>
<dbReference type="InterPro" id="IPR001841">
    <property type="entry name" value="Znf_RING"/>
</dbReference>
<gene>
    <name evidence="18" type="ORF">F3Y22_tig00110057pilonHSYRG00068</name>
</gene>
<keyword evidence="8 16" id="KW-0732">Signal</keyword>
<comment type="catalytic activity">
    <reaction evidence="1">
        <text>S-ubiquitinyl-[E2 ubiquitin-conjugating enzyme]-L-cysteine + [acceptor protein]-L-lysine = [E2 ubiquitin-conjugating enzyme]-L-cysteine + N(6)-ubiquitinyl-[acceptor protein]-L-lysine.</text>
        <dbReference type="EC" id="2.3.2.27"/>
    </reaction>
</comment>
<evidence type="ECO:0000256" key="1">
    <source>
        <dbReference type="ARBA" id="ARBA00000900"/>
    </source>
</evidence>
<dbReference type="InterPro" id="IPR013083">
    <property type="entry name" value="Znf_RING/FYVE/PHD"/>
</dbReference>
<evidence type="ECO:0000256" key="11">
    <source>
        <dbReference type="ARBA" id="ARBA00022833"/>
    </source>
</evidence>
<evidence type="ECO:0000256" key="15">
    <source>
        <dbReference type="PROSITE-ProRule" id="PRU00175"/>
    </source>
</evidence>
<keyword evidence="11" id="KW-0862">Zinc</keyword>
<comment type="subcellular location">
    <subcellularLocation>
        <location evidence="2">Membrane</location>
        <topology evidence="2">Single-pass membrane protein</topology>
    </subcellularLocation>
</comment>
<keyword evidence="6" id="KW-0812">Transmembrane</keyword>
<sequence length="375" mass="41860">MGSFQPFFFFIIVFFCFEPSRSFDTCVTQCGSLIIRFPFMLIGQPQHCGFHGFNLSCQHQAPILTLPYVGNFSVDQIDYTQQFLQVRYSQGCLSGILVRGLNLSGSPFTQRFTQNYTFYNCPAKATTRLYPGVVQIPCLSGLSFYVVVVRSNIDIPSTSVCAEIATVPVPYSDTTDWLNDVMTLEWTEPDCRRCESRKRTCLPDNVSTVLHVRCDGAKRKRLPPSVKYGLLFGLGAPLVCLMAIMSCVKINLTERQHHLDDNILMTSVTGRGLPRSTPGATNGLNRLAIDAYPTSSVGPSRRLPNPNDNVCSICLCEYQADEMLKTIPKCNHYFHVDCIVQWLKLNATCPICRDKFEEPASLALSSEKPVVGLSI</sequence>
<feature type="domain" description="RING-type" evidence="17">
    <location>
        <begin position="311"/>
        <end position="353"/>
    </location>
</feature>
<keyword evidence="7" id="KW-0479">Metal-binding</keyword>
<protein>
    <recommendedName>
        <fullName evidence="4">RING-type E3 ubiquitin transferase</fullName>
        <ecNumber evidence="4">2.3.2.27</ecNumber>
    </recommendedName>
</protein>
<evidence type="ECO:0000256" key="2">
    <source>
        <dbReference type="ARBA" id="ARBA00004167"/>
    </source>
</evidence>
<evidence type="ECO:0000313" key="18">
    <source>
        <dbReference type="EMBL" id="KAE8717169.1"/>
    </source>
</evidence>
<dbReference type="AlphaFoldDB" id="A0A6A3BQG2"/>
<evidence type="ECO:0000256" key="14">
    <source>
        <dbReference type="ARBA" id="ARBA00024209"/>
    </source>
</evidence>
<evidence type="ECO:0000256" key="9">
    <source>
        <dbReference type="ARBA" id="ARBA00022771"/>
    </source>
</evidence>
<evidence type="ECO:0000256" key="3">
    <source>
        <dbReference type="ARBA" id="ARBA00004906"/>
    </source>
</evidence>
<evidence type="ECO:0000256" key="6">
    <source>
        <dbReference type="ARBA" id="ARBA00022692"/>
    </source>
</evidence>
<dbReference type="EMBL" id="VEPZ02000830">
    <property type="protein sequence ID" value="KAE8717169.1"/>
    <property type="molecule type" value="Genomic_DNA"/>
</dbReference>
<dbReference type="Proteomes" id="UP000436088">
    <property type="component" value="Unassembled WGS sequence"/>
</dbReference>
<dbReference type="GO" id="GO:0061630">
    <property type="term" value="F:ubiquitin protein ligase activity"/>
    <property type="evidence" value="ECO:0007669"/>
    <property type="project" value="UniProtKB-EC"/>
</dbReference>
<keyword evidence="9 15" id="KW-0863">Zinc-finger</keyword>
<dbReference type="GO" id="GO:0008270">
    <property type="term" value="F:zinc ion binding"/>
    <property type="evidence" value="ECO:0007669"/>
    <property type="project" value="UniProtKB-KW"/>
</dbReference>
<dbReference type="GO" id="GO:0016020">
    <property type="term" value="C:membrane"/>
    <property type="evidence" value="ECO:0007669"/>
    <property type="project" value="UniProtKB-SubCell"/>
</dbReference>
<accession>A0A6A3BQG2</accession>
<evidence type="ECO:0000256" key="13">
    <source>
        <dbReference type="ARBA" id="ARBA00023136"/>
    </source>
</evidence>
<organism evidence="18 19">
    <name type="scientific">Hibiscus syriacus</name>
    <name type="common">Rose of Sharon</name>
    <dbReference type="NCBI Taxonomy" id="106335"/>
    <lineage>
        <taxon>Eukaryota</taxon>
        <taxon>Viridiplantae</taxon>
        <taxon>Streptophyta</taxon>
        <taxon>Embryophyta</taxon>
        <taxon>Tracheophyta</taxon>
        <taxon>Spermatophyta</taxon>
        <taxon>Magnoliopsida</taxon>
        <taxon>eudicotyledons</taxon>
        <taxon>Gunneridae</taxon>
        <taxon>Pentapetalae</taxon>
        <taxon>rosids</taxon>
        <taxon>malvids</taxon>
        <taxon>Malvales</taxon>
        <taxon>Malvaceae</taxon>
        <taxon>Malvoideae</taxon>
        <taxon>Hibiscus</taxon>
    </lineage>
</organism>
<keyword evidence="13" id="KW-0472">Membrane</keyword>
<dbReference type="SUPFAM" id="SSF57850">
    <property type="entry name" value="RING/U-box"/>
    <property type="match status" value="1"/>
</dbReference>
<name>A0A6A3BQG2_HIBSY</name>
<dbReference type="Pfam" id="PF13639">
    <property type="entry name" value="zf-RING_2"/>
    <property type="match status" value="1"/>
</dbReference>
<dbReference type="PANTHER" id="PTHR46279:SF6">
    <property type="entry name" value="RING-TYPE E3 UBIQUITIN TRANSFERASE"/>
    <property type="match status" value="1"/>
</dbReference>
<feature type="chain" id="PRO_5025682206" description="RING-type E3 ubiquitin transferase" evidence="16">
    <location>
        <begin position="23"/>
        <end position="375"/>
    </location>
</feature>
<dbReference type="Pfam" id="PF13947">
    <property type="entry name" value="GUB_WAK_bind"/>
    <property type="match status" value="1"/>
</dbReference>
<dbReference type="InterPro" id="IPR046948">
    <property type="entry name" value="ATL20-22-like"/>
</dbReference>
<evidence type="ECO:0000256" key="8">
    <source>
        <dbReference type="ARBA" id="ARBA00022729"/>
    </source>
</evidence>
<dbReference type="PROSITE" id="PS50089">
    <property type="entry name" value="ZF_RING_2"/>
    <property type="match status" value="1"/>
</dbReference>
<evidence type="ECO:0000313" key="19">
    <source>
        <dbReference type="Proteomes" id="UP000436088"/>
    </source>
</evidence>
<comment type="similarity">
    <text evidence="14">Belongs to the RING-type zinc finger family. ATL subfamily.</text>
</comment>
<evidence type="ECO:0000256" key="7">
    <source>
        <dbReference type="ARBA" id="ARBA00022723"/>
    </source>
</evidence>
<evidence type="ECO:0000256" key="12">
    <source>
        <dbReference type="ARBA" id="ARBA00022989"/>
    </source>
</evidence>
<keyword evidence="12" id="KW-1133">Transmembrane helix</keyword>
<dbReference type="EC" id="2.3.2.27" evidence="4"/>
<dbReference type="Gene3D" id="3.30.40.10">
    <property type="entry name" value="Zinc/RING finger domain, C3HC4 (zinc finger)"/>
    <property type="match status" value="1"/>
</dbReference>
<evidence type="ECO:0000259" key="17">
    <source>
        <dbReference type="PROSITE" id="PS50089"/>
    </source>
</evidence>
<comment type="pathway">
    <text evidence="3">Protein modification; protein ubiquitination.</text>
</comment>
<dbReference type="InterPro" id="IPR025287">
    <property type="entry name" value="WAK_GUB"/>
</dbReference>
<dbReference type="CDD" id="cd16461">
    <property type="entry name" value="RING-H2_EL5-like"/>
    <property type="match status" value="1"/>
</dbReference>
<evidence type="ECO:0000256" key="4">
    <source>
        <dbReference type="ARBA" id="ARBA00012483"/>
    </source>
</evidence>
<dbReference type="SMART" id="SM00184">
    <property type="entry name" value="RING"/>
    <property type="match status" value="1"/>
</dbReference>
<evidence type="ECO:0000256" key="16">
    <source>
        <dbReference type="SAM" id="SignalP"/>
    </source>
</evidence>
<keyword evidence="5" id="KW-0808">Transferase</keyword>
<evidence type="ECO:0000256" key="5">
    <source>
        <dbReference type="ARBA" id="ARBA00022679"/>
    </source>
</evidence>
<keyword evidence="10" id="KW-0833">Ubl conjugation pathway</keyword>
<proteinExistence type="inferred from homology"/>
<keyword evidence="19" id="KW-1185">Reference proteome</keyword>